<name>A0A6C0C9I5_9ZZZZ</name>
<organism evidence="1">
    <name type="scientific">viral metagenome</name>
    <dbReference type="NCBI Taxonomy" id="1070528"/>
    <lineage>
        <taxon>unclassified sequences</taxon>
        <taxon>metagenomes</taxon>
        <taxon>organismal metagenomes</taxon>
    </lineage>
</organism>
<accession>A0A6C0C9I5</accession>
<protein>
    <submittedName>
        <fullName evidence="1">Uncharacterized protein</fullName>
    </submittedName>
</protein>
<dbReference type="AlphaFoldDB" id="A0A6C0C9I5"/>
<dbReference type="EMBL" id="MN739362">
    <property type="protein sequence ID" value="QHT01027.1"/>
    <property type="molecule type" value="Genomic_DNA"/>
</dbReference>
<reference evidence="1" key="1">
    <citation type="journal article" date="2020" name="Nature">
        <title>Giant virus diversity and host interactions through global metagenomics.</title>
        <authorList>
            <person name="Schulz F."/>
            <person name="Roux S."/>
            <person name="Paez-Espino D."/>
            <person name="Jungbluth S."/>
            <person name="Walsh D.A."/>
            <person name="Denef V.J."/>
            <person name="McMahon K.D."/>
            <person name="Konstantinidis K.T."/>
            <person name="Eloe-Fadrosh E.A."/>
            <person name="Kyrpides N.C."/>
            <person name="Woyke T."/>
        </authorList>
    </citation>
    <scope>NUCLEOTIDE SEQUENCE</scope>
    <source>
        <strain evidence="1">GVMAG-M-3300020192-26</strain>
    </source>
</reference>
<evidence type="ECO:0000313" key="1">
    <source>
        <dbReference type="EMBL" id="QHT01027.1"/>
    </source>
</evidence>
<proteinExistence type="predicted"/>
<sequence length="113" mass="13280">MDNSRKKRLGGNNVYYPDGCPAIMDDGRFITYFGSTNELTETMQKMNGFRSSNQFRTFMQKNGQRFMDAEREYQNRTNTCSPRTACSEGWYDLWTIKDGYWGNDYSSEITLNR</sequence>